<comment type="function">
    <text evidence="6 8 9">Necessary for efficient RNA polymerase transcription elongation past template-encoded arresting sites. The arresting sites in DNA have the property of trapping a certain fraction of elongating RNA polymerases that pass through, resulting in locked ternary complexes. Cleavage of the nascent transcript by cleavage factors such as GreA or GreB allows the resumption of elongation from the new 3'terminus. GreA releases sequences of 2 to 3 nucleotides.</text>
</comment>
<evidence type="ECO:0000259" key="10">
    <source>
        <dbReference type="Pfam" id="PF01272"/>
    </source>
</evidence>
<keyword evidence="12" id="KW-0251">Elongation factor</keyword>
<dbReference type="Pfam" id="PF01272">
    <property type="entry name" value="GreA_GreB"/>
    <property type="match status" value="1"/>
</dbReference>
<keyword evidence="3 8" id="KW-0805">Transcription regulation</keyword>
<keyword evidence="12" id="KW-0648">Protein biosynthesis</keyword>
<dbReference type="SUPFAM" id="SSF54534">
    <property type="entry name" value="FKBP-like"/>
    <property type="match status" value="1"/>
</dbReference>
<evidence type="ECO:0000256" key="3">
    <source>
        <dbReference type="ARBA" id="ARBA00023015"/>
    </source>
</evidence>
<dbReference type="GO" id="GO:0032784">
    <property type="term" value="P:regulation of DNA-templated transcription elongation"/>
    <property type="evidence" value="ECO:0007669"/>
    <property type="project" value="UniProtKB-UniRule"/>
</dbReference>
<dbReference type="AlphaFoldDB" id="A0A1I4RRB8"/>
<dbReference type="GO" id="GO:0003746">
    <property type="term" value="F:translation elongation factor activity"/>
    <property type="evidence" value="ECO:0007669"/>
    <property type="project" value="UniProtKB-KW"/>
</dbReference>
<dbReference type="NCBIfam" id="NF001263">
    <property type="entry name" value="PRK00226.1-4"/>
    <property type="match status" value="1"/>
</dbReference>
<dbReference type="EMBL" id="FOUT01000001">
    <property type="protein sequence ID" value="SFM54530.1"/>
    <property type="molecule type" value="Genomic_DNA"/>
</dbReference>
<dbReference type="InterPro" id="IPR018151">
    <property type="entry name" value="TF_GreA/GreB_CS"/>
</dbReference>
<evidence type="ECO:0000256" key="5">
    <source>
        <dbReference type="ARBA" id="ARBA00023163"/>
    </source>
</evidence>
<dbReference type="eggNOG" id="COG0782">
    <property type="taxonomic scope" value="Bacteria"/>
</dbReference>
<dbReference type="InterPro" id="IPR001437">
    <property type="entry name" value="Tscrpt_elong_fac_GreA/B_C"/>
</dbReference>
<organism evidence="12 13">
    <name type="scientific">Flavobacterium succinicans</name>
    <dbReference type="NCBI Taxonomy" id="29536"/>
    <lineage>
        <taxon>Bacteria</taxon>
        <taxon>Pseudomonadati</taxon>
        <taxon>Bacteroidota</taxon>
        <taxon>Flavobacteriia</taxon>
        <taxon>Flavobacteriales</taxon>
        <taxon>Flavobacteriaceae</taxon>
        <taxon>Flavobacterium</taxon>
    </lineage>
</organism>
<dbReference type="FunFam" id="1.10.287.180:FF:000001">
    <property type="entry name" value="Transcription elongation factor GreA"/>
    <property type="match status" value="1"/>
</dbReference>
<dbReference type="InterPro" id="IPR023459">
    <property type="entry name" value="Tscrpt_elong_fac_GreA/B_fam"/>
</dbReference>
<evidence type="ECO:0000256" key="7">
    <source>
        <dbReference type="ARBA" id="ARBA00030776"/>
    </source>
</evidence>
<dbReference type="FunFam" id="3.10.50.30:FF:000001">
    <property type="entry name" value="Transcription elongation factor GreA"/>
    <property type="match status" value="1"/>
</dbReference>
<evidence type="ECO:0000256" key="2">
    <source>
        <dbReference type="ARBA" id="ARBA00013729"/>
    </source>
</evidence>
<evidence type="ECO:0000256" key="4">
    <source>
        <dbReference type="ARBA" id="ARBA00023125"/>
    </source>
</evidence>
<accession>A0A1I4RRB8</accession>
<dbReference type="GO" id="GO:0006354">
    <property type="term" value="P:DNA-templated transcription elongation"/>
    <property type="evidence" value="ECO:0007669"/>
    <property type="project" value="TreeGrafter"/>
</dbReference>
<feature type="domain" description="Transcription elongation factor GreA/GreB N-terminal" evidence="11">
    <location>
        <begin position="26"/>
        <end position="94"/>
    </location>
</feature>
<evidence type="ECO:0000313" key="13">
    <source>
        <dbReference type="Proteomes" id="UP000182961"/>
    </source>
</evidence>
<keyword evidence="5 8" id="KW-0804">Transcription</keyword>
<keyword evidence="13" id="KW-1185">Reference proteome</keyword>
<dbReference type="PANTHER" id="PTHR30437">
    <property type="entry name" value="TRANSCRIPTION ELONGATION FACTOR GREA"/>
    <property type="match status" value="1"/>
</dbReference>
<dbReference type="InterPro" id="IPR036805">
    <property type="entry name" value="Tscrpt_elong_fac_GreA/B_N_sf"/>
</dbReference>
<dbReference type="GO" id="GO:0070063">
    <property type="term" value="F:RNA polymerase binding"/>
    <property type="evidence" value="ECO:0007669"/>
    <property type="project" value="InterPro"/>
</dbReference>
<protein>
    <recommendedName>
        <fullName evidence="2 8">Transcription elongation factor GreA</fullName>
    </recommendedName>
    <alternativeName>
        <fullName evidence="7 8">Transcript cleavage factor GreA</fullName>
    </alternativeName>
</protein>
<dbReference type="InterPro" id="IPR028624">
    <property type="entry name" value="Tscrpt_elong_fac_GreA/B"/>
</dbReference>
<dbReference type="Gene3D" id="1.10.287.180">
    <property type="entry name" value="Transcription elongation factor, GreA/GreB, N-terminal domain"/>
    <property type="match status" value="1"/>
</dbReference>
<name>A0A1I4RRB8_9FLAO</name>
<evidence type="ECO:0000256" key="9">
    <source>
        <dbReference type="RuleBase" id="RU000556"/>
    </source>
</evidence>
<dbReference type="SUPFAM" id="SSF46557">
    <property type="entry name" value="GreA transcript cleavage protein, N-terminal domain"/>
    <property type="match status" value="1"/>
</dbReference>
<evidence type="ECO:0000313" key="12">
    <source>
        <dbReference type="EMBL" id="SFM54530.1"/>
    </source>
</evidence>
<dbReference type="Pfam" id="PF03449">
    <property type="entry name" value="GreA_GreB_N"/>
    <property type="match status" value="1"/>
</dbReference>
<dbReference type="PIRSF" id="PIRSF006092">
    <property type="entry name" value="GreA_GreB"/>
    <property type="match status" value="1"/>
</dbReference>
<dbReference type="HAMAP" id="MF_00105">
    <property type="entry name" value="GreA_GreB"/>
    <property type="match status" value="1"/>
</dbReference>
<dbReference type="NCBIfam" id="TIGR01462">
    <property type="entry name" value="greA"/>
    <property type="match status" value="1"/>
</dbReference>
<sequence>MEMVDVCENRKPLKLFNTKVMSKVSYYTAEGLKKLKDELDHLKGVMRPKASQDIADARDKGDLSENAEYDAAKEAQGLLEMRISKLEEVYANARLIDESQLDVSKVLVHSNVKIKNQGNGMEMKYTLVAESEADLKTGKISVTSPIGKGLLGKKVGEVAEITVPNGVLKFEIIEISRD</sequence>
<proteinExistence type="inferred from homology"/>
<dbReference type="PANTHER" id="PTHR30437:SF4">
    <property type="entry name" value="TRANSCRIPTION ELONGATION FACTOR GREA"/>
    <property type="match status" value="1"/>
</dbReference>
<evidence type="ECO:0000256" key="8">
    <source>
        <dbReference type="HAMAP-Rule" id="MF_00105"/>
    </source>
</evidence>
<dbReference type="Gene3D" id="3.10.50.30">
    <property type="entry name" value="Transcription elongation factor, GreA/GreB, C-terminal domain"/>
    <property type="match status" value="1"/>
</dbReference>
<dbReference type="Proteomes" id="UP000182961">
    <property type="component" value="Unassembled WGS sequence"/>
</dbReference>
<dbReference type="GO" id="GO:0003677">
    <property type="term" value="F:DNA binding"/>
    <property type="evidence" value="ECO:0007669"/>
    <property type="project" value="UniProtKB-UniRule"/>
</dbReference>
<dbReference type="InterPro" id="IPR036953">
    <property type="entry name" value="GreA/GreB_C_sf"/>
</dbReference>
<gene>
    <name evidence="8" type="primary">greA</name>
    <name evidence="12" type="ORF">SAMN05444143_101472</name>
</gene>
<keyword evidence="4 8" id="KW-0238">DNA-binding</keyword>
<feature type="domain" description="Transcription elongation factor GreA/GreB C-terminal" evidence="10">
    <location>
        <begin position="104"/>
        <end position="176"/>
    </location>
</feature>
<dbReference type="PROSITE" id="PS00830">
    <property type="entry name" value="GREAB_2"/>
    <property type="match status" value="1"/>
</dbReference>
<dbReference type="NCBIfam" id="NF001261">
    <property type="entry name" value="PRK00226.1-2"/>
    <property type="match status" value="1"/>
</dbReference>
<dbReference type="STRING" id="29536.FLB_10660"/>
<dbReference type="InterPro" id="IPR022691">
    <property type="entry name" value="Tscrpt_elong_fac_GreA/B_N"/>
</dbReference>
<comment type="similarity">
    <text evidence="1 8 9">Belongs to the GreA/GreB family.</text>
</comment>
<evidence type="ECO:0000259" key="11">
    <source>
        <dbReference type="Pfam" id="PF03449"/>
    </source>
</evidence>
<dbReference type="InterPro" id="IPR006359">
    <property type="entry name" value="Tscrpt_elong_fac_GreA"/>
</dbReference>
<evidence type="ECO:0000256" key="1">
    <source>
        <dbReference type="ARBA" id="ARBA00008213"/>
    </source>
</evidence>
<reference evidence="13" key="1">
    <citation type="submission" date="2016-10" db="EMBL/GenBank/DDBJ databases">
        <authorList>
            <person name="Varghese N."/>
            <person name="Submissions S."/>
        </authorList>
    </citation>
    <scope>NUCLEOTIDE SEQUENCE [LARGE SCALE GENOMIC DNA]</scope>
    <source>
        <strain evidence="13">DSM 4002</strain>
    </source>
</reference>
<evidence type="ECO:0000256" key="6">
    <source>
        <dbReference type="ARBA" id="ARBA00024916"/>
    </source>
</evidence>